<evidence type="ECO:0000313" key="2">
    <source>
        <dbReference type="EMBL" id="KAF3839280.1"/>
    </source>
</evidence>
<sequence length="489" mass="53049">MEAKLSSNRIMSAACLDTSEPEIPMATPMRVIHTVACHGHNGTLGEKKEREESLAALYDDELLLRGRPGDYNLCVVPQDVVHLILRQIFEVCAVDHTGFGIPKNKERAAMSSTVSLPSEMMPTPLAMALAVIGSAFSNSIRHSSTGRVDHGHEADEAKLVCLEVDIIRVEGEALGVLILCEHRVAETWRGETSLSLRGLQFHVGVLERLLQLFVHGLLLALHHDGGAAVQDPLGGALHHQQPQHSSMHFSSADSEASPATSRFRMGRAVPVLSEQMVEVEPRVSTASRFFTRQFFFAIRLAVRVRHTCRHSFMIDSSQQPFGHVSHDDADEEDDGLQPAVTQDDGQDKEGNAQENSHAGDDVDEMLDLFGDGVFPVSRPEVRVAMRPMTVRSPVQITIPRATTLMSAGILSPPFTSTRSPPTTSSAIVLSGCLDGVGQEAEDGAGPQQDRESTKQLATELDPLRGGGRRVRALGPSLIRYSAALALVNP</sequence>
<name>A0A7J5XQE8_DISMA</name>
<accession>A0A7J5XQE8</accession>
<protein>
    <submittedName>
        <fullName evidence="2">Uncharacterized protein</fullName>
    </submittedName>
</protein>
<dbReference type="OrthoDB" id="8851500at2759"/>
<feature type="region of interest" description="Disordered" evidence="1">
    <location>
        <begin position="232"/>
        <end position="260"/>
    </location>
</feature>
<comment type="caution">
    <text evidence="2">The sequence shown here is derived from an EMBL/GenBank/DDBJ whole genome shotgun (WGS) entry which is preliminary data.</text>
</comment>
<dbReference type="Proteomes" id="UP000518266">
    <property type="component" value="Unassembled WGS sequence"/>
</dbReference>
<feature type="region of interest" description="Disordered" evidence="1">
    <location>
        <begin position="318"/>
        <end position="362"/>
    </location>
</feature>
<feature type="compositionally biased region" description="Polar residues" evidence="1">
    <location>
        <begin position="240"/>
        <end position="260"/>
    </location>
</feature>
<reference evidence="2 3" key="1">
    <citation type="submission" date="2020-03" db="EMBL/GenBank/DDBJ databases">
        <title>Dissostichus mawsoni Genome sequencing and assembly.</title>
        <authorList>
            <person name="Park H."/>
        </authorList>
    </citation>
    <scope>NUCLEOTIDE SEQUENCE [LARGE SCALE GENOMIC DNA]</scope>
    <source>
        <strain evidence="2">DM0001</strain>
        <tissue evidence="2">Muscle</tissue>
    </source>
</reference>
<evidence type="ECO:0000256" key="1">
    <source>
        <dbReference type="SAM" id="MobiDB-lite"/>
    </source>
</evidence>
<evidence type="ECO:0000313" key="3">
    <source>
        <dbReference type="Proteomes" id="UP000518266"/>
    </source>
</evidence>
<organism evidence="2 3">
    <name type="scientific">Dissostichus mawsoni</name>
    <name type="common">Antarctic cod</name>
    <dbReference type="NCBI Taxonomy" id="36200"/>
    <lineage>
        <taxon>Eukaryota</taxon>
        <taxon>Metazoa</taxon>
        <taxon>Chordata</taxon>
        <taxon>Craniata</taxon>
        <taxon>Vertebrata</taxon>
        <taxon>Euteleostomi</taxon>
        <taxon>Actinopterygii</taxon>
        <taxon>Neopterygii</taxon>
        <taxon>Teleostei</taxon>
        <taxon>Neoteleostei</taxon>
        <taxon>Acanthomorphata</taxon>
        <taxon>Eupercaria</taxon>
        <taxon>Perciformes</taxon>
        <taxon>Notothenioidei</taxon>
        <taxon>Nototheniidae</taxon>
        <taxon>Dissostichus</taxon>
    </lineage>
</organism>
<dbReference type="EMBL" id="JAAKFY010000021">
    <property type="protein sequence ID" value="KAF3839280.1"/>
    <property type="molecule type" value="Genomic_DNA"/>
</dbReference>
<proteinExistence type="predicted"/>
<keyword evidence="3" id="KW-1185">Reference proteome</keyword>
<gene>
    <name evidence="2" type="ORF">F7725_017997</name>
</gene>
<dbReference type="AlphaFoldDB" id="A0A7J5XQE8"/>